<name>A0A840SMN1_9RHOB</name>
<protein>
    <submittedName>
        <fullName evidence="2">DNA-binding MarR family transcriptional regulator</fullName>
    </submittedName>
</protein>
<dbReference type="GO" id="GO:0006950">
    <property type="term" value="P:response to stress"/>
    <property type="evidence" value="ECO:0007669"/>
    <property type="project" value="TreeGrafter"/>
</dbReference>
<dbReference type="EMBL" id="JACHFM010000003">
    <property type="protein sequence ID" value="MBB5223247.1"/>
    <property type="molecule type" value="Genomic_DNA"/>
</dbReference>
<dbReference type="InterPro" id="IPR000835">
    <property type="entry name" value="HTH_MarR-typ"/>
</dbReference>
<keyword evidence="2" id="KW-0238">DNA-binding</keyword>
<keyword evidence="3" id="KW-1185">Reference proteome</keyword>
<dbReference type="SMART" id="SM00347">
    <property type="entry name" value="HTH_MARR"/>
    <property type="match status" value="1"/>
</dbReference>
<dbReference type="PROSITE" id="PS50995">
    <property type="entry name" value="HTH_MARR_2"/>
    <property type="match status" value="1"/>
</dbReference>
<organism evidence="2 3">
    <name type="scientific">Amaricoccus macauensis</name>
    <dbReference type="NCBI Taxonomy" id="57001"/>
    <lineage>
        <taxon>Bacteria</taxon>
        <taxon>Pseudomonadati</taxon>
        <taxon>Pseudomonadota</taxon>
        <taxon>Alphaproteobacteria</taxon>
        <taxon>Rhodobacterales</taxon>
        <taxon>Paracoccaceae</taxon>
        <taxon>Amaricoccus</taxon>
    </lineage>
</organism>
<sequence length="170" mass="18976">MNAKIFFSDFITYRLNVLAEAAIETGEVAFSELIGGSIREVRVLRIIDDYPGIGFADIVRATRLDRSLVSRLIQSLLKQGLIERRGAPDDARRYELHATELGQSKRASAQAITIAYEQLILSPLSPEQERAFRDALDILAEWVGSNVYEERAAELHAELVHNGAAPRDPE</sequence>
<comment type="caution">
    <text evidence="2">The sequence shown here is derived from an EMBL/GenBank/DDBJ whole genome shotgun (WGS) entry which is preliminary data.</text>
</comment>
<dbReference type="GO" id="GO:0003700">
    <property type="term" value="F:DNA-binding transcription factor activity"/>
    <property type="evidence" value="ECO:0007669"/>
    <property type="project" value="InterPro"/>
</dbReference>
<dbReference type="InterPro" id="IPR036388">
    <property type="entry name" value="WH-like_DNA-bd_sf"/>
</dbReference>
<dbReference type="GO" id="GO:0003677">
    <property type="term" value="F:DNA binding"/>
    <property type="evidence" value="ECO:0007669"/>
    <property type="project" value="UniProtKB-KW"/>
</dbReference>
<dbReference type="RefSeq" id="WP_184151730.1">
    <property type="nucleotide sequence ID" value="NZ_JACHFM010000003.1"/>
</dbReference>
<dbReference type="AlphaFoldDB" id="A0A840SMN1"/>
<dbReference type="SUPFAM" id="SSF46785">
    <property type="entry name" value="Winged helix' DNA-binding domain"/>
    <property type="match status" value="1"/>
</dbReference>
<dbReference type="Pfam" id="PF12802">
    <property type="entry name" value="MarR_2"/>
    <property type="match status" value="1"/>
</dbReference>
<feature type="domain" description="HTH marR-type" evidence="1">
    <location>
        <begin position="8"/>
        <end position="141"/>
    </location>
</feature>
<proteinExistence type="predicted"/>
<evidence type="ECO:0000313" key="2">
    <source>
        <dbReference type="EMBL" id="MBB5223247.1"/>
    </source>
</evidence>
<dbReference type="InterPro" id="IPR039422">
    <property type="entry name" value="MarR/SlyA-like"/>
</dbReference>
<gene>
    <name evidence="2" type="ORF">HNP73_003194</name>
</gene>
<reference evidence="2 3" key="1">
    <citation type="submission" date="2020-08" db="EMBL/GenBank/DDBJ databases">
        <title>Genomic Encyclopedia of Type Strains, Phase IV (KMG-IV): sequencing the most valuable type-strain genomes for metagenomic binning, comparative biology and taxonomic classification.</title>
        <authorList>
            <person name="Goeker M."/>
        </authorList>
    </citation>
    <scope>NUCLEOTIDE SEQUENCE [LARGE SCALE GENOMIC DNA]</scope>
    <source>
        <strain evidence="2 3">DSM 101730</strain>
    </source>
</reference>
<dbReference type="Proteomes" id="UP000549457">
    <property type="component" value="Unassembled WGS sequence"/>
</dbReference>
<dbReference type="PANTHER" id="PTHR33164">
    <property type="entry name" value="TRANSCRIPTIONAL REGULATOR, MARR FAMILY"/>
    <property type="match status" value="1"/>
</dbReference>
<dbReference type="Gene3D" id="1.10.10.10">
    <property type="entry name" value="Winged helix-like DNA-binding domain superfamily/Winged helix DNA-binding domain"/>
    <property type="match status" value="1"/>
</dbReference>
<dbReference type="PANTHER" id="PTHR33164:SF43">
    <property type="entry name" value="HTH-TYPE TRANSCRIPTIONAL REPRESSOR YETL"/>
    <property type="match status" value="1"/>
</dbReference>
<evidence type="ECO:0000313" key="3">
    <source>
        <dbReference type="Proteomes" id="UP000549457"/>
    </source>
</evidence>
<evidence type="ECO:0000259" key="1">
    <source>
        <dbReference type="PROSITE" id="PS50995"/>
    </source>
</evidence>
<dbReference type="InterPro" id="IPR036390">
    <property type="entry name" value="WH_DNA-bd_sf"/>
</dbReference>
<accession>A0A840SMN1</accession>